<name>A0ABU3HDE2_9BACL</name>
<comment type="caution">
    <text evidence="1">The sequence shown here is derived from an EMBL/GenBank/DDBJ whole genome shotgun (WGS) entry which is preliminary data.</text>
</comment>
<proteinExistence type="predicted"/>
<sequence length="158" mass="18226">MTTSRCLPPGESAFVIGAAVSYCKIVEFLDHVNELEFPGELEQFLKESFDSMSEMDLQQIDDSMNRAVQDYSSFLAEHRESIAHYLAYRNSQEYRSSPACKMEQLLIEFQHSSGYYDVFIPNLQALSGSYRKYQEQLKRANTAFLNQYPDAENRFGSK</sequence>
<dbReference type="RefSeq" id="WP_025700512.1">
    <property type="nucleotide sequence ID" value="NZ_JAUSUY010000027.1"/>
</dbReference>
<evidence type="ECO:0000313" key="1">
    <source>
        <dbReference type="EMBL" id="MDT3428830.1"/>
    </source>
</evidence>
<dbReference type="EMBL" id="JAUSUY010000027">
    <property type="protein sequence ID" value="MDT3428830.1"/>
    <property type="molecule type" value="Genomic_DNA"/>
</dbReference>
<organism evidence="1 2">
    <name type="scientific">Paenibacillus forsythiae</name>
    <dbReference type="NCBI Taxonomy" id="365616"/>
    <lineage>
        <taxon>Bacteria</taxon>
        <taxon>Bacillati</taxon>
        <taxon>Bacillota</taxon>
        <taxon>Bacilli</taxon>
        <taxon>Bacillales</taxon>
        <taxon>Paenibacillaceae</taxon>
        <taxon>Paenibacillus</taxon>
    </lineage>
</organism>
<protein>
    <submittedName>
        <fullName evidence="1">Uncharacterized protein</fullName>
    </submittedName>
</protein>
<evidence type="ECO:0000313" key="2">
    <source>
        <dbReference type="Proteomes" id="UP001248709"/>
    </source>
</evidence>
<keyword evidence="2" id="KW-1185">Reference proteome</keyword>
<reference evidence="1 2" key="1">
    <citation type="submission" date="2023-07" db="EMBL/GenBank/DDBJ databases">
        <title>Genomic Encyclopedia of Type Strains, Phase IV (KMG-IV): sequencing the most valuable type-strain genomes for metagenomic binning, comparative biology and taxonomic classification.</title>
        <authorList>
            <person name="Goeker M."/>
        </authorList>
    </citation>
    <scope>NUCLEOTIDE SEQUENCE [LARGE SCALE GENOMIC DNA]</scope>
    <source>
        <strain evidence="1 2">T98</strain>
    </source>
</reference>
<dbReference type="Proteomes" id="UP001248709">
    <property type="component" value="Unassembled WGS sequence"/>
</dbReference>
<gene>
    <name evidence="1" type="ORF">J2Z22_004424</name>
</gene>
<accession>A0ABU3HDE2</accession>